<accession>A0A385SQH8</accession>
<keyword evidence="2" id="KW-1185">Reference proteome</keyword>
<dbReference type="Proteomes" id="UP000266183">
    <property type="component" value="Chromosome"/>
</dbReference>
<sequence>MKGSSNMSFAARLQKAIDVLTLLMGFTGFNPPPDYSLVKFQELITAVTNANNDLQAKVQAYRQAVVTRATMFKQYADSVILRPVKLRGAVVAAYGRNSHQDNMVSDLIRRLRLTRIVITPPDPQTEAAEKKVIISDRGYGAMLGHYRNIVEAIKTFPDWDTKMPDMTIAILEKALNDTLAANTAVMDAFGARSAALKNRKDLYLKLRDFVIRMKGYVKSKYGPGREDNLIKSVKI</sequence>
<dbReference type="EMBL" id="CP032382">
    <property type="protein sequence ID" value="AYB32225.1"/>
    <property type="molecule type" value="Genomic_DNA"/>
</dbReference>
<organism evidence="1 2">
    <name type="scientific">Chryseolinea soli</name>
    <dbReference type="NCBI Taxonomy" id="2321403"/>
    <lineage>
        <taxon>Bacteria</taxon>
        <taxon>Pseudomonadati</taxon>
        <taxon>Bacteroidota</taxon>
        <taxon>Cytophagia</taxon>
        <taxon>Cytophagales</taxon>
        <taxon>Fulvivirgaceae</taxon>
        <taxon>Chryseolinea</taxon>
    </lineage>
</organism>
<gene>
    <name evidence="1" type="ORF">D4L85_17330</name>
</gene>
<protein>
    <submittedName>
        <fullName evidence="1">Uncharacterized protein</fullName>
    </submittedName>
</protein>
<evidence type="ECO:0000313" key="2">
    <source>
        <dbReference type="Proteomes" id="UP000266183"/>
    </source>
</evidence>
<dbReference type="KEGG" id="chk:D4L85_17330"/>
<proteinExistence type="predicted"/>
<dbReference type="AlphaFoldDB" id="A0A385SQH8"/>
<name>A0A385SQH8_9BACT</name>
<evidence type="ECO:0000313" key="1">
    <source>
        <dbReference type="EMBL" id="AYB32225.1"/>
    </source>
</evidence>
<reference evidence="2" key="1">
    <citation type="submission" date="2018-09" db="EMBL/GenBank/DDBJ databases">
        <title>Chryseolinea sp. KIS68-18 isolated from soil.</title>
        <authorList>
            <person name="Weon H.-Y."/>
            <person name="Kwon S.-W."/>
            <person name="Lee S.A."/>
        </authorList>
    </citation>
    <scope>NUCLEOTIDE SEQUENCE [LARGE SCALE GENOMIC DNA]</scope>
    <source>
        <strain evidence="2">KIS68-18</strain>
    </source>
</reference>
<dbReference type="OrthoDB" id="179601at768503"/>
<dbReference type="RefSeq" id="WP_119755484.1">
    <property type="nucleotide sequence ID" value="NZ_CP032382.1"/>
</dbReference>